<keyword evidence="13" id="KW-1185">Reference proteome</keyword>
<keyword evidence="4" id="KW-0479">Metal-binding</keyword>
<protein>
    <submittedName>
        <fullName evidence="12">2Fe-2S iron-sulfur cluster binding domain-containing protein</fullName>
    </submittedName>
</protein>
<dbReference type="Gene3D" id="3.10.20.30">
    <property type="match status" value="1"/>
</dbReference>
<dbReference type="PANTHER" id="PTHR47354:SF6">
    <property type="entry name" value="NADH OXIDOREDUCTASE HCR"/>
    <property type="match status" value="1"/>
</dbReference>
<dbReference type="GO" id="GO:0051537">
    <property type="term" value="F:2 iron, 2 sulfur cluster binding"/>
    <property type="evidence" value="ECO:0007669"/>
    <property type="project" value="UniProtKB-KW"/>
</dbReference>
<proteinExistence type="inferred from homology"/>
<evidence type="ECO:0000313" key="12">
    <source>
        <dbReference type="EMBL" id="MYN06168.1"/>
    </source>
</evidence>
<evidence type="ECO:0000256" key="6">
    <source>
        <dbReference type="ARBA" id="ARBA00023002"/>
    </source>
</evidence>
<dbReference type="EMBL" id="WWCU01000002">
    <property type="protein sequence ID" value="MYN06168.1"/>
    <property type="molecule type" value="Genomic_DNA"/>
</dbReference>
<dbReference type="CDD" id="cd06216">
    <property type="entry name" value="FNR_iron_sulfur_binding_2"/>
    <property type="match status" value="1"/>
</dbReference>
<keyword evidence="7" id="KW-0408">Iron</keyword>
<dbReference type="Gene3D" id="2.40.30.10">
    <property type="entry name" value="Translation factors"/>
    <property type="match status" value="1"/>
</dbReference>
<keyword evidence="2" id="KW-0285">Flavoprotein</keyword>
<dbReference type="Proteomes" id="UP000450676">
    <property type="component" value="Unassembled WGS sequence"/>
</dbReference>
<reference evidence="12 13" key="1">
    <citation type="submission" date="2019-12" db="EMBL/GenBank/DDBJ databases">
        <title>Novel species isolated from a subtropical stream in China.</title>
        <authorList>
            <person name="Lu H."/>
        </authorList>
    </citation>
    <scope>NUCLEOTIDE SEQUENCE [LARGE SCALE GENOMIC DNA]</scope>
    <source>
        <strain evidence="12 13">FT127W</strain>
    </source>
</reference>
<dbReference type="InterPro" id="IPR001433">
    <property type="entry name" value="OxRdtase_FAD/NAD-bd"/>
</dbReference>
<gene>
    <name evidence="12" type="ORF">GTP77_02330</name>
</gene>
<dbReference type="GO" id="GO:0016491">
    <property type="term" value="F:oxidoreductase activity"/>
    <property type="evidence" value="ECO:0007669"/>
    <property type="project" value="UniProtKB-KW"/>
</dbReference>
<evidence type="ECO:0000256" key="4">
    <source>
        <dbReference type="ARBA" id="ARBA00022723"/>
    </source>
</evidence>
<evidence type="ECO:0000256" key="9">
    <source>
        <dbReference type="ARBA" id="ARBA00061434"/>
    </source>
</evidence>
<dbReference type="Pfam" id="PF00175">
    <property type="entry name" value="NAD_binding_1"/>
    <property type="match status" value="1"/>
</dbReference>
<keyword evidence="10" id="KW-0732">Signal</keyword>
<dbReference type="SUPFAM" id="SSF54292">
    <property type="entry name" value="2Fe-2S ferredoxin-like"/>
    <property type="match status" value="1"/>
</dbReference>
<dbReference type="PANTHER" id="PTHR47354">
    <property type="entry name" value="NADH OXIDOREDUCTASE HCR"/>
    <property type="match status" value="1"/>
</dbReference>
<evidence type="ECO:0000256" key="5">
    <source>
        <dbReference type="ARBA" id="ARBA00022827"/>
    </source>
</evidence>
<dbReference type="SUPFAM" id="SSF52343">
    <property type="entry name" value="Ferredoxin reductase-like, C-terminal NADP-linked domain"/>
    <property type="match status" value="1"/>
</dbReference>
<evidence type="ECO:0000256" key="3">
    <source>
        <dbReference type="ARBA" id="ARBA00022714"/>
    </source>
</evidence>
<dbReference type="GO" id="GO:0046872">
    <property type="term" value="F:metal ion binding"/>
    <property type="evidence" value="ECO:0007669"/>
    <property type="project" value="UniProtKB-KW"/>
</dbReference>
<dbReference type="InterPro" id="IPR017938">
    <property type="entry name" value="Riboflavin_synthase-like_b-brl"/>
</dbReference>
<dbReference type="Pfam" id="PF00111">
    <property type="entry name" value="Fer2"/>
    <property type="match status" value="1"/>
</dbReference>
<dbReference type="InterPro" id="IPR039261">
    <property type="entry name" value="FNR_nucleotide-bd"/>
</dbReference>
<feature type="domain" description="FAD-binding FR-type" evidence="11">
    <location>
        <begin position="42"/>
        <end position="145"/>
    </location>
</feature>
<accession>A0A7X4H7I6</accession>
<keyword evidence="6" id="KW-0560">Oxidoreductase</keyword>
<feature type="chain" id="PRO_5031173332" evidence="10">
    <location>
        <begin position="20"/>
        <end position="366"/>
    </location>
</feature>
<keyword evidence="5" id="KW-0274">FAD</keyword>
<dbReference type="InterPro" id="IPR008333">
    <property type="entry name" value="Cbr1-like_FAD-bd_dom"/>
</dbReference>
<evidence type="ECO:0000256" key="8">
    <source>
        <dbReference type="ARBA" id="ARBA00023014"/>
    </source>
</evidence>
<evidence type="ECO:0000256" key="2">
    <source>
        <dbReference type="ARBA" id="ARBA00022630"/>
    </source>
</evidence>
<feature type="signal peptide" evidence="10">
    <location>
        <begin position="1"/>
        <end position="19"/>
    </location>
</feature>
<keyword evidence="3" id="KW-0001">2Fe-2S</keyword>
<evidence type="ECO:0000313" key="13">
    <source>
        <dbReference type="Proteomes" id="UP000450676"/>
    </source>
</evidence>
<dbReference type="InterPro" id="IPR001041">
    <property type="entry name" value="2Fe-2S_ferredoxin-type"/>
</dbReference>
<dbReference type="InterPro" id="IPR050415">
    <property type="entry name" value="MRET"/>
</dbReference>
<dbReference type="CDD" id="cd00207">
    <property type="entry name" value="fer2"/>
    <property type="match status" value="1"/>
</dbReference>
<dbReference type="InterPro" id="IPR036010">
    <property type="entry name" value="2Fe-2S_ferredoxin-like_sf"/>
</dbReference>
<dbReference type="PRINTS" id="PR00410">
    <property type="entry name" value="PHEHYDRXLASE"/>
</dbReference>
<organism evidence="12 13">
    <name type="scientific">Pseudoduganella aquatica</name>
    <dbReference type="NCBI Taxonomy" id="2660641"/>
    <lineage>
        <taxon>Bacteria</taxon>
        <taxon>Pseudomonadati</taxon>
        <taxon>Pseudomonadota</taxon>
        <taxon>Betaproteobacteria</taxon>
        <taxon>Burkholderiales</taxon>
        <taxon>Oxalobacteraceae</taxon>
        <taxon>Telluria group</taxon>
        <taxon>Pseudoduganella</taxon>
    </lineage>
</organism>
<dbReference type="Gene3D" id="3.40.50.80">
    <property type="entry name" value="Nucleotide-binding domain of ferredoxin-NADP reductase (FNR) module"/>
    <property type="match status" value="1"/>
</dbReference>
<dbReference type="PROSITE" id="PS51384">
    <property type="entry name" value="FAD_FR"/>
    <property type="match status" value="1"/>
</dbReference>
<evidence type="ECO:0000256" key="10">
    <source>
        <dbReference type="SAM" id="SignalP"/>
    </source>
</evidence>
<comment type="cofactor">
    <cofactor evidence="1">
        <name>FAD</name>
        <dbReference type="ChEBI" id="CHEBI:57692"/>
    </cofactor>
</comment>
<comment type="caution">
    <text evidence="12">The sequence shown here is derived from an EMBL/GenBank/DDBJ whole genome shotgun (WGS) entry which is preliminary data.</text>
</comment>
<evidence type="ECO:0000256" key="7">
    <source>
        <dbReference type="ARBA" id="ARBA00023004"/>
    </source>
</evidence>
<evidence type="ECO:0000256" key="1">
    <source>
        <dbReference type="ARBA" id="ARBA00001974"/>
    </source>
</evidence>
<dbReference type="Pfam" id="PF00970">
    <property type="entry name" value="FAD_binding_6"/>
    <property type="match status" value="1"/>
</dbReference>
<comment type="similarity">
    <text evidence="9">In the N-terminal section; belongs to the FAD-binding oxidoreductase type 6 family.</text>
</comment>
<dbReference type="SUPFAM" id="SSF63380">
    <property type="entry name" value="Riboflavin synthase domain-like"/>
    <property type="match status" value="1"/>
</dbReference>
<evidence type="ECO:0000259" key="11">
    <source>
        <dbReference type="PROSITE" id="PS51384"/>
    </source>
</evidence>
<dbReference type="InterPro" id="IPR012675">
    <property type="entry name" value="Beta-grasp_dom_sf"/>
</dbReference>
<keyword evidence="8" id="KW-0411">Iron-sulfur</keyword>
<name>A0A7X4H7I6_9BURK</name>
<sequence>MAILIICYAMTLRASLARLADMFAYPLRHSHYVELVNPLWTTHALMARVVGVREETADSRTLTLRPGAGWRSHRPGQFVRLGVPIGGQRHTRTYSISSAPDREDGCITVTVKAVPEGRVSERLVRQVRVGEYLPLGEPQGDFVLPESMPVHPLFITGGSGITPIMSMLRNYVQEYEVVPDTVHLHYAPRERDVIFGGELDTLASTQRHYQLFRHYTQDGGARFSAEQLEAACPDWREREVWACGPASLLAAVEAHWQAAGLSHLLHVERFHAPMAAGTDAATAGRVLFAGSATEAQSDGVTNLLRIAEDAGLNPKHGCRMGICHGCDTKLVSGCVRDLRNGALIAEPGDTVQVCVCSAVGDVELAL</sequence>
<dbReference type="AlphaFoldDB" id="A0A7X4H7I6"/>
<dbReference type="InterPro" id="IPR017927">
    <property type="entry name" value="FAD-bd_FR_type"/>
</dbReference>